<dbReference type="OrthoDB" id="2734653at2759"/>
<evidence type="ECO:0000313" key="3">
    <source>
        <dbReference type="Proteomes" id="UP000076727"/>
    </source>
</evidence>
<evidence type="ECO:0008006" key="4">
    <source>
        <dbReference type="Google" id="ProtNLM"/>
    </source>
</evidence>
<gene>
    <name evidence="2" type="ORF">DAEQUDRAFT_738556</name>
</gene>
<name>A0A165PVJ7_9APHY</name>
<keyword evidence="3" id="KW-1185">Reference proteome</keyword>
<evidence type="ECO:0000313" key="2">
    <source>
        <dbReference type="EMBL" id="KZT68676.1"/>
    </source>
</evidence>
<sequence length="138" mass="15177">MWSFATKTASPSLLLSLWTAKKLSTVTNLTLTNVKLNNFHELRRIISAFPSLLHLTTLELASYPIVQSANASPASVCARMSDLVLVSKQLPSDGRYMIYEYLDLLMESIGPSIKRLVVAPEGCPKTYTGTSSTSFYPS</sequence>
<accession>A0A165PVJ7</accession>
<dbReference type="AlphaFoldDB" id="A0A165PVJ7"/>
<organism evidence="2 3">
    <name type="scientific">Daedalea quercina L-15889</name>
    <dbReference type="NCBI Taxonomy" id="1314783"/>
    <lineage>
        <taxon>Eukaryota</taxon>
        <taxon>Fungi</taxon>
        <taxon>Dikarya</taxon>
        <taxon>Basidiomycota</taxon>
        <taxon>Agaricomycotina</taxon>
        <taxon>Agaricomycetes</taxon>
        <taxon>Polyporales</taxon>
        <taxon>Fomitopsis</taxon>
    </lineage>
</organism>
<keyword evidence="1" id="KW-0732">Signal</keyword>
<evidence type="ECO:0000256" key="1">
    <source>
        <dbReference type="SAM" id="SignalP"/>
    </source>
</evidence>
<feature type="chain" id="PRO_5007864338" description="F-box domain-containing protein" evidence="1">
    <location>
        <begin position="25"/>
        <end position="138"/>
    </location>
</feature>
<feature type="signal peptide" evidence="1">
    <location>
        <begin position="1"/>
        <end position="24"/>
    </location>
</feature>
<protein>
    <recommendedName>
        <fullName evidence="4">F-box domain-containing protein</fullName>
    </recommendedName>
</protein>
<proteinExistence type="predicted"/>
<dbReference type="EMBL" id="KV429064">
    <property type="protein sequence ID" value="KZT68676.1"/>
    <property type="molecule type" value="Genomic_DNA"/>
</dbReference>
<dbReference type="Proteomes" id="UP000076727">
    <property type="component" value="Unassembled WGS sequence"/>
</dbReference>
<reference evidence="2 3" key="1">
    <citation type="journal article" date="2016" name="Mol. Biol. Evol.">
        <title>Comparative Genomics of Early-Diverging Mushroom-Forming Fungi Provides Insights into the Origins of Lignocellulose Decay Capabilities.</title>
        <authorList>
            <person name="Nagy L.G."/>
            <person name="Riley R."/>
            <person name="Tritt A."/>
            <person name="Adam C."/>
            <person name="Daum C."/>
            <person name="Floudas D."/>
            <person name="Sun H."/>
            <person name="Yadav J.S."/>
            <person name="Pangilinan J."/>
            <person name="Larsson K.H."/>
            <person name="Matsuura K."/>
            <person name="Barry K."/>
            <person name="Labutti K."/>
            <person name="Kuo R."/>
            <person name="Ohm R.A."/>
            <person name="Bhattacharya S.S."/>
            <person name="Shirouzu T."/>
            <person name="Yoshinaga Y."/>
            <person name="Martin F.M."/>
            <person name="Grigoriev I.V."/>
            <person name="Hibbett D.S."/>
        </authorList>
    </citation>
    <scope>NUCLEOTIDE SEQUENCE [LARGE SCALE GENOMIC DNA]</scope>
    <source>
        <strain evidence="2 3">L-15889</strain>
    </source>
</reference>